<dbReference type="Pfam" id="PF05636">
    <property type="entry name" value="HIGH_NTase1"/>
    <property type="match status" value="1"/>
</dbReference>
<feature type="binding site" evidence="2">
    <location>
        <position position="197"/>
    </location>
    <ligand>
        <name>ATP</name>
        <dbReference type="ChEBI" id="CHEBI:30616"/>
    </ligand>
</feature>
<comment type="caution">
    <text evidence="2">Lacks conserved residue(s) required for the propagation of feature annotation.</text>
</comment>
<dbReference type="OrthoDB" id="9769796at2"/>
<evidence type="ECO:0000256" key="2">
    <source>
        <dbReference type="HAMAP-Rule" id="MF_01539"/>
    </source>
</evidence>
<dbReference type="SUPFAM" id="SSF52374">
    <property type="entry name" value="Nucleotidylyl transferase"/>
    <property type="match status" value="1"/>
</dbReference>
<sequence>MNILGLIVEYNPFHNGHLYHLKKSKEVTKATHTIAIMSGNFLQRGEPALFDKYTRARAAVENGVDLVIELPTMYACQSAEIFAHGSIAMLNSLNCVDCICFGSEEGSVDILSTISDILVREPQEFRSYLKNYLDDGALFPTARSSALFDYISNNNLIDISKEKLLDVLNSSNNILGIEYIKSILRLKSNIKPFTIARVQSEYNSEAIESSICSATAIRKSLKDSSDINTISDVVPLNTFNIISEKISTNFNPMFDEMYYNILTSTIARDVNILNQYFDVNEGIENKIYQSIFTTSSLLDLQLSIKSKRYTLTKIKRILNNILLGITKEDMESVKTMNSMPYTRILAFNDKGREILKKIKINSDIHIVNKFSNISFAINDENFKKLIDYDVKASNIYNLIYYRNNRDLLKGPMDFYISPIYIKQT</sequence>
<feature type="binding site" evidence="2">
    <location>
        <position position="102"/>
    </location>
    <ligand>
        <name>ATP</name>
        <dbReference type="ChEBI" id="CHEBI:30616"/>
    </ligand>
</feature>
<keyword evidence="3" id="KW-0808">Transferase</keyword>
<name>A0A371J7C6_9FIRM</name>
<keyword evidence="2" id="KW-0963">Cytoplasm</keyword>
<dbReference type="PANTHER" id="PTHR37825:SF1">
    <property type="entry name" value="TRNA(MET) CYTIDINE ACETATE LIGASE"/>
    <property type="match status" value="1"/>
</dbReference>
<accession>A0A371J7C6</accession>
<keyword evidence="4" id="KW-1185">Reference proteome</keyword>
<feature type="binding site" evidence="2">
    <location>
        <begin position="7"/>
        <end position="20"/>
    </location>
    <ligand>
        <name>ATP</name>
        <dbReference type="ChEBI" id="CHEBI:30616"/>
    </ligand>
</feature>
<evidence type="ECO:0000313" key="4">
    <source>
        <dbReference type="Proteomes" id="UP000215694"/>
    </source>
</evidence>
<keyword evidence="2" id="KW-0820">tRNA-binding</keyword>
<dbReference type="GO" id="GO:0016879">
    <property type="term" value="F:ligase activity, forming carbon-nitrogen bonds"/>
    <property type="evidence" value="ECO:0007669"/>
    <property type="project" value="UniProtKB-UniRule"/>
</dbReference>
<organism evidence="3 4">
    <name type="scientific">Romboutsia weinsteinii</name>
    <dbReference type="NCBI Taxonomy" id="2020949"/>
    <lineage>
        <taxon>Bacteria</taxon>
        <taxon>Bacillati</taxon>
        <taxon>Bacillota</taxon>
        <taxon>Clostridia</taxon>
        <taxon>Peptostreptococcales</taxon>
        <taxon>Peptostreptococcaceae</taxon>
        <taxon>Romboutsia</taxon>
    </lineage>
</organism>
<keyword evidence="1 2" id="KW-0819">tRNA processing</keyword>
<dbReference type="EC" id="6.3.4.-" evidence="2"/>
<keyword evidence="2" id="KW-0694">RNA-binding</keyword>
<comment type="caution">
    <text evidence="3">The sequence shown here is derived from an EMBL/GenBank/DDBJ whole genome shotgun (WGS) entry which is preliminary data.</text>
</comment>
<comment type="catalytic activity">
    <reaction evidence="2">
        <text>cytidine(34) in elongator tRNA(Met) + acetate + ATP = N(4)-acetylcytidine(34) in elongator tRNA(Met) + AMP + diphosphate</text>
        <dbReference type="Rhea" id="RHEA:58144"/>
        <dbReference type="Rhea" id="RHEA-COMP:10693"/>
        <dbReference type="Rhea" id="RHEA-COMP:10694"/>
        <dbReference type="ChEBI" id="CHEBI:30089"/>
        <dbReference type="ChEBI" id="CHEBI:30616"/>
        <dbReference type="ChEBI" id="CHEBI:33019"/>
        <dbReference type="ChEBI" id="CHEBI:74900"/>
        <dbReference type="ChEBI" id="CHEBI:82748"/>
        <dbReference type="ChEBI" id="CHEBI:456215"/>
    </reaction>
</comment>
<comment type="similarity">
    <text evidence="2">Belongs to the TmcAL family.</text>
</comment>
<dbReference type="HAMAP" id="MF_01539">
    <property type="entry name" value="TmcAL"/>
    <property type="match status" value="1"/>
</dbReference>
<dbReference type="InterPro" id="IPR014729">
    <property type="entry name" value="Rossmann-like_a/b/a_fold"/>
</dbReference>
<dbReference type="EMBL" id="NOJY02000005">
    <property type="protein sequence ID" value="RDY28691.1"/>
    <property type="molecule type" value="Genomic_DNA"/>
</dbReference>
<dbReference type="PANTHER" id="PTHR37825">
    <property type="entry name" value="TRNA(MET) CYTIDINE ACETATE LIGASE"/>
    <property type="match status" value="1"/>
</dbReference>
<keyword evidence="2" id="KW-0067">ATP-binding</keyword>
<dbReference type="GO" id="GO:0005737">
    <property type="term" value="C:cytoplasm"/>
    <property type="evidence" value="ECO:0007669"/>
    <property type="project" value="UniProtKB-SubCell"/>
</dbReference>
<keyword evidence="2" id="KW-0436">Ligase</keyword>
<reference evidence="3 4" key="1">
    <citation type="journal article" date="2017" name="Genome Announc.">
        <title>Draft Genome Sequence of Romboutsia weinsteinii sp. nov. Strain CCRI-19649(T) Isolated from Surface Water.</title>
        <authorList>
            <person name="Maheux A.F."/>
            <person name="Boudreau D.K."/>
            <person name="Berube E."/>
            <person name="Boissinot M."/>
            <person name="Cantin P."/>
            <person name="Raymond F."/>
            <person name="Corbeil J."/>
            <person name="Omar R.F."/>
            <person name="Bergeron M.G."/>
        </authorList>
    </citation>
    <scope>NUCLEOTIDE SEQUENCE [LARGE SCALE GENOMIC DNA]</scope>
    <source>
        <strain evidence="3 4">CCRI-19649</strain>
    </source>
</reference>
<dbReference type="NCBIfam" id="NF010191">
    <property type="entry name" value="PRK13670.1"/>
    <property type="match status" value="1"/>
</dbReference>
<keyword evidence="2" id="KW-0547">Nucleotide-binding</keyword>
<dbReference type="AlphaFoldDB" id="A0A371J7C6"/>
<dbReference type="Proteomes" id="UP000215694">
    <property type="component" value="Unassembled WGS sequence"/>
</dbReference>
<dbReference type="InterPro" id="IPR008513">
    <property type="entry name" value="tRNA(Met)_cyd_acetate_ligase"/>
</dbReference>
<dbReference type="GO" id="GO:0016740">
    <property type="term" value="F:transferase activity"/>
    <property type="evidence" value="ECO:0007669"/>
    <property type="project" value="UniProtKB-KW"/>
</dbReference>
<dbReference type="GO" id="GO:0006400">
    <property type="term" value="P:tRNA modification"/>
    <property type="evidence" value="ECO:0007669"/>
    <property type="project" value="UniProtKB-UniRule"/>
</dbReference>
<evidence type="ECO:0000256" key="1">
    <source>
        <dbReference type="ARBA" id="ARBA00022694"/>
    </source>
</evidence>
<dbReference type="GO" id="GO:0000049">
    <property type="term" value="F:tRNA binding"/>
    <property type="evidence" value="ECO:0007669"/>
    <property type="project" value="UniProtKB-KW"/>
</dbReference>
<comment type="function">
    <text evidence="2">Catalyzes the formation of N(4)-acetylcytidine (ac(4)C) at the wobble position of elongator tRNA(Met), using acetate and ATP as substrates. First activates an acetate ion to form acetyladenylate (Ac-AMP) and then transfers the acetyl group to tRNA to form ac(4)C34.</text>
</comment>
<comment type="subcellular location">
    <subcellularLocation>
        <location evidence="2">Cytoplasm</location>
    </subcellularLocation>
</comment>
<dbReference type="GO" id="GO:0005524">
    <property type="term" value="F:ATP binding"/>
    <property type="evidence" value="ECO:0007669"/>
    <property type="project" value="UniProtKB-KW"/>
</dbReference>
<dbReference type="Gene3D" id="3.40.50.620">
    <property type="entry name" value="HUPs"/>
    <property type="match status" value="1"/>
</dbReference>
<protein>
    <recommendedName>
        <fullName evidence="2">tRNA(Met) cytidine acetate ligase</fullName>
        <ecNumber evidence="2">6.3.4.-</ecNumber>
    </recommendedName>
</protein>
<feature type="binding site" evidence="2">
    <location>
        <position position="172"/>
    </location>
    <ligand>
        <name>ATP</name>
        <dbReference type="ChEBI" id="CHEBI:30616"/>
    </ligand>
</feature>
<proteinExistence type="inferred from homology"/>
<dbReference type="RefSeq" id="WP_094366508.1">
    <property type="nucleotide sequence ID" value="NZ_NOJY02000005.1"/>
</dbReference>
<gene>
    <name evidence="2" type="primary">tmcAL</name>
    <name evidence="3" type="ORF">CHL78_003905</name>
</gene>
<evidence type="ECO:0000313" key="3">
    <source>
        <dbReference type="EMBL" id="RDY28691.1"/>
    </source>
</evidence>